<accession>A0A916SPY5</accession>
<protein>
    <recommendedName>
        <fullName evidence="3">SIR2-like domain-containing protein</fullName>
    </recommendedName>
</protein>
<name>A0A916SPY5_9HYPH</name>
<dbReference type="RefSeq" id="WP_188826167.1">
    <property type="nucleotide sequence ID" value="NZ_BMHH01000027.1"/>
</dbReference>
<gene>
    <name evidence="1" type="ORF">GCM10011491_42230</name>
</gene>
<organism evidence="1 2">
    <name type="scientific">Brucella endophytica</name>
    <dbReference type="NCBI Taxonomy" id="1963359"/>
    <lineage>
        <taxon>Bacteria</taxon>
        <taxon>Pseudomonadati</taxon>
        <taxon>Pseudomonadota</taxon>
        <taxon>Alphaproteobacteria</taxon>
        <taxon>Hyphomicrobiales</taxon>
        <taxon>Brucellaceae</taxon>
        <taxon>Brucella/Ochrobactrum group</taxon>
        <taxon>Brucella</taxon>
    </lineage>
</organism>
<sequence>MVDHSKEFTKILSAGVRPALLVGNGINRFNGDGSSSWEGLLGTLATRNGLKLSATDADEMSNTELFDLLDLTRPKDDRSTLQSDFCELMSGWKPAEHHRTIVRWAQHHRVPLLTVNFDENLSASIGAKLYRAEQKFTDYYPWASYFSDRQIRNPRDEFAIWHPHGMMKYSRSIRLGLTHYMGSVQRARTWVYGNEGLRASAKSGAQEWRGSNTWLDIFFFSPILMLGFRFGKDENFLRWLFLERARIHKLVPEWGAPSWYIDVRNKGGTHSRRPFFEGLGITYLSVGDYRDIYESDGWVK</sequence>
<dbReference type="EMBL" id="BMHH01000027">
    <property type="protein sequence ID" value="GGB09852.1"/>
    <property type="molecule type" value="Genomic_DNA"/>
</dbReference>
<evidence type="ECO:0000313" key="2">
    <source>
        <dbReference type="Proteomes" id="UP000646478"/>
    </source>
</evidence>
<evidence type="ECO:0008006" key="3">
    <source>
        <dbReference type="Google" id="ProtNLM"/>
    </source>
</evidence>
<keyword evidence="2" id="KW-1185">Reference proteome</keyword>
<comment type="caution">
    <text evidence="1">The sequence shown here is derived from an EMBL/GenBank/DDBJ whole genome shotgun (WGS) entry which is preliminary data.</text>
</comment>
<reference evidence="1" key="2">
    <citation type="submission" date="2020-09" db="EMBL/GenBank/DDBJ databases">
        <authorList>
            <person name="Sun Q."/>
            <person name="Zhou Y."/>
        </authorList>
    </citation>
    <scope>NUCLEOTIDE SEQUENCE</scope>
    <source>
        <strain evidence="1">CGMCC 1.15082</strain>
    </source>
</reference>
<reference evidence="1" key="1">
    <citation type="journal article" date="2014" name="Int. J. Syst. Evol. Microbiol.">
        <title>Complete genome sequence of Corynebacterium casei LMG S-19264T (=DSM 44701T), isolated from a smear-ripened cheese.</title>
        <authorList>
            <consortium name="US DOE Joint Genome Institute (JGI-PGF)"/>
            <person name="Walter F."/>
            <person name="Albersmeier A."/>
            <person name="Kalinowski J."/>
            <person name="Ruckert C."/>
        </authorList>
    </citation>
    <scope>NUCLEOTIDE SEQUENCE</scope>
    <source>
        <strain evidence="1">CGMCC 1.15082</strain>
    </source>
</reference>
<dbReference type="AlphaFoldDB" id="A0A916SPY5"/>
<evidence type="ECO:0000313" key="1">
    <source>
        <dbReference type="EMBL" id="GGB09852.1"/>
    </source>
</evidence>
<proteinExistence type="predicted"/>
<dbReference type="Proteomes" id="UP000646478">
    <property type="component" value="Unassembled WGS sequence"/>
</dbReference>